<dbReference type="PANTHER" id="PTHR46609:SF6">
    <property type="entry name" value="EXONUCLEASE, PHAGE-TYPE_RECB, C-TERMINAL DOMAIN-CONTAINING PROTEIN-RELATED"/>
    <property type="match status" value="1"/>
</dbReference>
<keyword evidence="3" id="KW-1185">Reference proteome</keyword>
<name>A0AAW1JV55_POPJA</name>
<gene>
    <name evidence="2" type="ORF">QE152_g26947</name>
</gene>
<feature type="domain" description="YqaJ viral recombinase" evidence="1">
    <location>
        <begin position="18"/>
        <end position="94"/>
    </location>
</feature>
<dbReference type="PANTHER" id="PTHR46609">
    <property type="entry name" value="EXONUCLEASE, PHAGE-TYPE/RECB, C-TERMINAL DOMAIN-CONTAINING PROTEIN"/>
    <property type="match status" value="1"/>
</dbReference>
<accession>A0AAW1JV55</accession>
<evidence type="ECO:0000313" key="3">
    <source>
        <dbReference type="Proteomes" id="UP001458880"/>
    </source>
</evidence>
<sequence length="136" mass="16250">MAQCARIWLERHMSNKPCEDLARETYVKQTNTVCQRAGLFLHKDYPFLAGSPDGLLENNGLLEIKSPYNARNCDPNSYHFEFLNKSDYSIKMNHHYYYQGLLEITDRSWSIKMNHHYYYQGLLEITDRSWESRQYI</sequence>
<protein>
    <submittedName>
        <fullName evidence="2">YqaJ-like viral recombinase domain</fullName>
    </submittedName>
</protein>
<evidence type="ECO:0000313" key="2">
    <source>
        <dbReference type="EMBL" id="KAK9708866.1"/>
    </source>
</evidence>
<dbReference type="AlphaFoldDB" id="A0AAW1JV55"/>
<dbReference type="InterPro" id="IPR051703">
    <property type="entry name" value="NF-kappa-B_Signaling_Reg"/>
</dbReference>
<dbReference type="Gene3D" id="3.90.320.10">
    <property type="match status" value="1"/>
</dbReference>
<dbReference type="SUPFAM" id="SSF52980">
    <property type="entry name" value="Restriction endonuclease-like"/>
    <property type="match status" value="1"/>
</dbReference>
<evidence type="ECO:0000259" key="1">
    <source>
        <dbReference type="Pfam" id="PF09588"/>
    </source>
</evidence>
<dbReference type="EMBL" id="JASPKY010000320">
    <property type="protein sequence ID" value="KAK9708866.1"/>
    <property type="molecule type" value="Genomic_DNA"/>
</dbReference>
<organism evidence="2 3">
    <name type="scientific">Popillia japonica</name>
    <name type="common">Japanese beetle</name>
    <dbReference type="NCBI Taxonomy" id="7064"/>
    <lineage>
        <taxon>Eukaryota</taxon>
        <taxon>Metazoa</taxon>
        <taxon>Ecdysozoa</taxon>
        <taxon>Arthropoda</taxon>
        <taxon>Hexapoda</taxon>
        <taxon>Insecta</taxon>
        <taxon>Pterygota</taxon>
        <taxon>Neoptera</taxon>
        <taxon>Endopterygota</taxon>
        <taxon>Coleoptera</taxon>
        <taxon>Polyphaga</taxon>
        <taxon>Scarabaeiformia</taxon>
        <taxon>Scarabaeidae</taxon>
        <taxon>Rutelinae</taxon>
        <taxon>Popillia</taxon>
    </lineage>
</organism>
<dbReference type="InterPro" id="IPR011335">
    <property type="entry name" value="Restrct_endonuc-II-like"/>
</dbReference>
<dbReference type="InterPro" id="IPR019080">
    <property type="entry name" value="YqaJ_viral_recombinase"/>
</dbReference>
<dbReference type="InterPro" id="IPR011604">
    <property type="entry name" value="PDDEXK-like_dom_sf"/>
</dbReference>
<comment type="caution">
    <text evidence="2">The sequence shown here is derived from an EMBL/GenBank/DDBJ whole genome shotgun (WGS) entry which is preliminary data.</text>
</comment>
<dbReference type="Pfam" id="PF09588">
    <property type="entry name" value="YqaJ"/>
    <property type="match status" value="1"/>
</dbReference>
<reference evidence="2 3" key="1">
    <citation type="journal article" date="2024" name="BMC Genomics">
        <title>De novo assembly and annotation of Popillia japonica's genome with initial clues to its potential as an invasive pest.</title>
        <authorList>
            <person name="Cucini C."/>
            <person name="Boschi S."/>
            <person name="Funari R."/>
            <person name="Cardaioli E."/>
            <person name="Iannotti N."/>
            <person name="Marturano G."/>
            <person name="Paoli F."/>
            <person name="Bruttini M."/>
            <person name="Carapelli A."/>
            <person name="Frati F."/>
            <person name="Nardi F."/>
        </authorList>
    </citation>
    <scope>NUCLEOTIDE SEQUENCE [LARGE SCALE GENOMIC DNA]</scope>
    <source>
        <strain evidence="2">DMR45628</strain>
    </source>
</reference>
<proteinExistence type="predicted"/>
<dbReference type="GO" id="GO:0006281">
    <property type="term" value="P:DNA repair"/>
    <property type="evidence" value="ECO:0007669"/>
    <property type="project" value="UniProtKB-ARBA"/>
</dbReference>
<dbReference type="Proteomes" id="UP001458880">
    <property type="component" value="Unassembled WGS sequence"/>
</dbReference>